<accession>A0A3M0AEV7</accession>
<name>A0A3M0AEV7_9GAMM</name>
<evidence type="ECO:0000256" key="1">
    <source>
        <dbReference type="ARBA" id="ARBA00006484"/>
    </source>
</evidence>
<dbReference type="GO" id="GO:0016020">
    <property type="term" value="C:membrane"/>
    <property type="evidence" value="ECO:0007669"/>
    <property type="project" value="TreeGrafter"/>
</dbReference>
<feature type="domain" description="Ketoreductase" evidence="4">
    <location>
        <begin position="6"/>
        <end position="185"/>
    </location>
</feature>
<reference evidence="5 6" key="1">
    <citation type="submission" date="2018-10" db="EMBL/GenBank/DDBJ databases">
        <title>Genomic Encyclopedia of Type Strains, Phase IV (KMG-IV): sequencing the most valuable type-strain genomes for metagenomic binning, comparative biology and taxonomic classification.</title>
        <authorList>
            <person name="Goeker M."/>
        </authorList>
    </citation>
    <scope>NUCLEOTIDE SEQUENCE [LARGE SCALE GENOMIC DNA]</scope>
    <source>
        <strain evidence="5 6">DSM 25080</strain>
    </source>
</reference>
<dbReference type="SMART" id="SM00822">
    <property type="entry name" value="PKS_KR"/>
    <property type="match status" value="1"/>
</dbReference>
<dbReference type="PROSITE" id="PS00061">
    <property type="entry name" value="ADH_SHORT"/>
    <property type="match status" value="1"/>
</dbReference>
<dbReference type="InterPro" id="IPR020904">
    <property type="entry name" value="Sc_DH/Rdtase_CS"/>
</dbReference>
<dbReference type="SUPFAM" id="SSF51735">
    <property type="entry name" value="NAD(P)-binding Rossmann-fold domains"/>
    <property type="match status" value="1"/>
</dbReference>
<comment type="caution">
    <text evidence="5">The sequence shown here is derived from an EMBL/GenBank/DDBJ whole genome shotgun (WGS) entry which is preliminary data.</text>
</comment>
<evidence type="ECO:0000256" key="2">
    <source>
        <dbReference type="ARBA" id="ARBA00023002"/>
    </source>
</evidence>
<dbReference type="InterPro" id="IPR036291">
    <property type="entry name" value="NAD(P)-bd_dom_sf"/>
</dbReference>
<keyword evidence="6" id="KW-1185">Reference proteome</keyword>
<dbReference type="PANTHER" id="PTHR44196">
    <property type="entry name" value="DEHYDROGENASE/REDUCTASE SDR FAMILY MEMBER 7B"/>
    <property type="match status" value="1"/>
</dbReference>
<evidence type="ECO:0000313" key="6">
    <source>
        <dbReference type="Proteomes" id="UP000267187"/>
    </source>
</evidence>
<evidence type="ECO:0000259" key="4">
    <source>
        <dbReference type="SMART" id="SM00822"/>
    </source>
</evidence>
<evidence type="ECO:0000313" key="5">
    <source>
        <dbReference type="EMBL" id="RMA80985.1"/>
    </source>
</evidence>
<evidence type="ECO:0000256" key="3">
    <source>
        <dbReference type="RuleBase" id="RU000363"/>
    </source>
</evidence>
<dbReference type="Pfam" id="PF00106">
    <property type="entry name" value="adh_short"/>
    <property type="match status" value="1"/>
</dbReference>
<proteinExistence type="inferred from homology"/>
<dbReference type="RefSeq" id="WP_121876154.1">
    <property type="nucleotide sequence ID" value="NZ_REFJ01000002.1"/>
</dbReference>
<dbReference type="InterPro" id="IPR057326">
    <property type="entry name" value="KR_dom"/>
</dbReference>
<organism evidence="5 6">
    <name type="scientific">Umboniibacter marinipuniceus</name>
    <dbReference type="NCBI Taxonomy" id="569599"/>
    <lineage>
        <taxon>Bacteria</taxon>
        <taxon>Pseudomonadati</taxon>
        <taxon>Pseudomonadota</taxon>
        <taxon>Gammaproteobacteria</taxon>
        <taxon>Cellvibrionales</taxon>
        <taxon>Cellvibrionaceae</taxon>
        <taxon>Umboniibacter</taxon>
    </lineage>
</organism>
<dbReference type="OrthoDB" id="6503536at2"/>
<gene>
    <name evidence="5" type="ORF">DFR27_0775</name>
</gene>
<protein>
    <submittedName>
        <fullName evidence="5">Short-subunit dehydrogenase</fullName>
    </submittedName>
</protein>
<dbReference type="Proteomes" id="UP000267187">
    <property type="component" value="Unassembled WGS sequence"/>
</dbReference>
<dbReference type="PRINTS" id="PR00081">
    <property type="entry name" value="GDHRDH"/>
</dbReference>
<dbReference type="PANTHER" id="PTHR44196:SF1">
    <property type="entry name" value="DEHYDROGENASE_REDUCTASE SDR FAMILY MEMBER 7B"/>
    <property type="match status" value="1"/>
</dbReference>
<dbReference type="InterPro" id="IPR002347">
    <property type="entry name" value="SDR_fam"/>
</dbReference>
<comment type="similarity">
    <text evidence="1 3">Belongs to the short-chain dehydrogenases/reductases (SDR) family.</text>
</comment>
<dbReference type="EMBL" id="REFJ01000002">
    <property type="protein sequence ID" value="RMA80985.1"/>
    <property type="molecule type" value="Genomic_DNA"/>
</dbReference>
<sequence length="265" mass="28975">MTKPIAVITGAASGIGKALAEQLADSHRLVLVDRDEAALLHVATGKKDRLVQVVDLSNTEEIDALVATISGLEGRLALLINSAGITHRSMASETELAVIQRVMQVDYFAPVQLVSGLFARLNHDRSLVVNLGSMAGWMPVAGRAGYCAAKSALSQYFETLRAESHGLGLGILMVYPTFVATPIEQNALNASGKVATKSRSTAGRVQSLDSVVSKIMAAIHRREQRLYFDYFTRFATWIYKFSPGLYQYLMRRKFQVEINAEAAER</sequence>
<dbReference type="Gene3D" id="3.40.50.720">
    <property type="entry name" value="NAD(P)-binding Rossmann-like Domain"/>
    <property type="match status" value="1"/>
</dbReference>
<keyword evidence="2" id="KW-0560">Oxidoreductase</keyword>
<dbReference type="AlphaFoldDB" id="A0A3M0AEV7"/>
<dbReference type="GO" id="GO:0016491">
    <property type="term" value="F:oxidoreductase activity"/>
    <property type="evidence" value="ECO:0007669"/>
    <property type="project" value="UniProtKB-KW"/>
</dbReference>
<dbReference type="PRINTS" id="PR00080">
    <property type="entry name" value="SDRFAMILY"/>
</dbReference>